<proteinExistence type="predicted"/>
<dbReference type="EMBL" id="VIKT02000010">
    <property type="protein sequence ID" value="NHF63050.1"/>
    <property type="molecule type" value="Genomic_DNA"/>
</dbReference>
<dbReference type="Gene3D" id="2.60.300.12">
    <property type="entry name" value="HesB-like domain"/>
    <property type="match status" value="1"/>
</dbReference>
<gene>
    <name evidence="1" type="ORF">FK219_007330</name>
</gene>
<name>A0A9E5MI11_9MICO</name>
<protein>
    <submittedName>
        <fullName evidence="1">Fe-S cluster assembly protein HesB</fullName>
    </submittedName>
</protein>
<organism evidence="1 2">
    <name type="scientific">Microcella pacifica</name>
    <dbReference type="NCBI Taxonomy" id="2591847"/>
    <lineage>
        <taxon>Bacteria</taxon>
        <taxon>Bacillati</taxon>
        <taxon>Actinomycetota</taxon>
        <taxon>Actinomycetes</taxon>
        <taxon>Micrococcales</taxon>
        <taxon>Microbacteriaceae</taxon>
        <taxon>Microcella</taxon>
    </lineage>
</organism>
<comment type="caution">
    <text evidence="1">The sequence shown here is derived from an EMBL/GenBank/DDBJ whole genome shotgun (WGS) entry which is preliminary data.</text>
</comment>
<accession>A0A9E5MI11</accession>
<dbReference type="AlphaFoldDB" id="A0A9E5MI11"/>
<dbReference type="OrthoDB" id="4868950at2"/>
<evidence type="ECO:0000313" key="1">
    <source>
        <dbReference type="EMBL" id="NHF63050.1"/>
    </source>
</evidence>
<dbReference type="InterPro" id="IPR035903">
    <property type="entry name" value="HesB-like_dom_sf"/>
</dbReference>
<dbReference type="Proteomes" id="UP000818266">
    <property type="component" value="Unassembled WGS sequence"/>
</dbReference>
<keyword evidence="2" id="KW-1185">Reference proteome</keyword>
<evidence type="ECO:0000313" key="2">
    <source>
        <dbReference type="Proteomes" id="UP000818266"/>
    </source>
</evidence>
<sequence length="97" mass="9977">MLTLTPTASTVIENLVSREADPQTAGLRIDSGGPQSTEFAVAVAPEPQPGDQVVEAGAARVFLESNASVALDEKVLDAQVSEEGAVRFAIGDQAPAE</sequence>
<reference evidence="1 2" key="1">
    <citation type="submission" date="2020-03" db="EMBL/GenBank/DDBJ databases">
        <title>Chryseoglobus sp. isolated from a deep-sea seamount.</title>
        <authorList>
            <person name="Zhang D.-C."/>
        </authorList>
    </citation>
    <scope>NUCLEOTIDE SEQUENCE [LARGE SCALE GENOMIC DNA]</scope>
    <source>
        <strain evidence="1 2">KN1116</strain>
    </source>
</reference>
<dbReference type="RefSeq" id="WP_152583541.1">
    <property type="nucleotide sequence ID" value="NZ_JAVJPO010000010.1"/>
</dbReference>
<dbReference type="SUPFAM" id="SSF89360">
    <property type="entry name" value="HesB-like domain"/>
    <property type="match status" value="1"/>
</dbReference>